<sequence>MESRIPGGIKHYLKWVRSQTNISYRKWNSKRIAFVGVLIAVSVVFFIISVRILPISALPSFKFSFIGLPIKITGFIFGPVVGLITGILADLISFALIPTYYNFLYTLAVATAGFVPGLIAYYFFNINEIFFSRNYRIYKFKEIVEYFKVQYSEALMRGNSEDLQYFSEKIAFYEVKIILLENKKKPTAMINFSFVSTLIMLGLQILIILIIFAKLDNSIFEHNRLIKNKQFYIFLTSSGFILMGLFVILYRIFLKKKYQTFIEVMAIISFCAILEFINVILLSLADAQTLKTDFWVNMTAQTLLSPIKIFFNLGIILATYKIVAPLVRSKEGDRF</sequence>
<dbReference type="Proteomes" id="UP000252477">
    <property type="component" value="Chromosome"/>
</dbReference>
<keyword evidence="1" id="KW-1133">Transmembrane helix</keyword>
<proteinExistence type="predicted"/>
<feature type="transmembrane region" description="Helical" evidence="1">
    <location>
        <begin position="103"/>
        <end position="124"/>
    </location>
</feature>
<dbReference type="AlphaFoldDB" id="A0A2Z5IQ40"/>
<feature type="transmembrane region" description="Helical" evidence="1">
    <location>
        <begin position="32"/>
        <end position="53"/>
    </location>
</feature>
<feature type="transmembrane region" description="Helical" evidence="1">
    <location>
        <begin position="188"/>
        <end position="211"/>
    </location>
</feature>
<evidence type="ECO:0000313" key="2">
    <source>
        <dbReference type="EMBL" id="AXE60819.1"/>
    </source>
</evidence>
<keyword evidence="3" id="KW-1185">Reference proteome</keyword>
<feature type="transmembrane region" description="Helical" evidence="1">
    <location>
        <begin position="231"/>
        <end position="252"/>
    </location>
</feature>
<organism evidence="2 3">
    <name type="scientific">[Mycoplasma] phocae</name>
    <dbReference type="NCBI Taxonomy" id="142651"/>
    <lineage>
        <taxon>Bacteria</taxon>
        <taxon>Bacillati</taxon>
        <taxon>Mycoplasmatota</taxon>
        <taxon>Mycoplasmoidales</taxon>
        <taxon>Metamycoplasmataceae</taxon>
        <taxon>Metamycoplasma</taxon>
    </lineage>
</organism>
<evidence type="ECO:0000256" key="1">
    <source>
        <dbReference type="SAM" id="Phobius"/>
    </source>
</evidence>
<name>A0A2Z5IQ40_9BACT</name>
<dbReference type="Gene3D" id="1.10.1760.20">
    <property type="match status" value="1"/>
</dbReference>
<keyword evidence="1" id="KW-0472">Membrane</keyword>
<feature type="transmembrane region" description="Helical" evidence="1">
    <location>
        <begin position="264"/>
        <end position="285"/>
    </location>
</feature>
<evidence type="ECO:0000313" key="3">
    <source>
        <dbReference type="Proteomes" id="UP000252477"/>
    </source>
</evidence>
<feature type="transmembrane region" description="Helical" evidence="1">
    <location>
        <begin position="305"/>
        <end position="327"/>
    </location>
</feature>
<reference evidence="2 3" key="1">
    <citation type="submission" date="2018-05" db="EMBL/GenBank/DDBJ databases">
        <title>Annotation of the Mycoplasma phocidae genome.</title>
        <authorList>
            <person name="Brown D.R."/>
            <person name="Kutish G.F."/>
            <person name="Frasca S.Jr."/>
        </authorList>
    </citation>
    <scope>NUCLEOTIDE SEQUENCE [LARGE SCALE GENOMIC DNA]</scope>
    <source>
        <strain evidence="2 3">105</strain>
    </source>
</reference>
<accession>A0A2Z5IQ40</accession>
<dbReference type="EMBL" id="CP029295">
    <property type="protein sequence ID" value="AXE60819.1"/>
    <property type="molecule type" value="Genomic_DNA"/>
</dbReference>
<feature type="transmembrane region" description="Helical" evidence="1">
    <location>
        <begin position="74"/>
        <end position="97"/>
    </location>
</feature>
<dbReference type="RefSeq" id="WP_114190927.1">
    <property type="nucleotide sequence ID" value="NZ_CP029295.1"/>
</dbReference>
<gene>
    <name evidence="2" type="ORF">DA803_01805</name>
</gene>
<protein>
    <submittedName>
        <fullName evidence="2">ECF transporter S component</fullName>
    </submittedName>
</protein>
<keyword evidence="1" id="KW-0812">Transmembrane</keyword>
<dbReference type="OrthoDB" id="397639at2"/>
<dbReference type="KEGG" id="mpho:DA803_01805"/>